<evidence type="ECO:0000256" key="8">
    <source>
        <dbReference type="SAM" id="Phobius"/>
    </source>
</evidence>
<gene>
    <name evidence="9" type="ORF">BalcAV3778</name>
</gene>
<evidence type="ECO:0000256" key="7">
    <source>
        <dbReference type="ARBA" id="ARBA00023136"/>
    </source>
</evidence>
<dbReference type="PANTHER" id="PTHR34975">
    <property type="entry name" value="SPORE GERMINATION PROTEIN A2"/>
    <property type="match status" value="1"/>
</dbReference>
<keyword evidence="5 8" id="KW-0812">Transmembrane</keyword>
<feature type="transmembrane region" description="Helical" evidence="8">
    <location>
        <begin position="161"/>
        <end position="183"/>
    </location>
</feature>
<dbReference type="GO" id="GO:0016020">
    <property type="term" value="C:membrane"/>
    <property type="evidence" value="ECO:0007669"/>
    <property type="project" value="UniProtKB-SubCell"/>
</dbReference>
<evidence type="ECO:0000256" key="6">
    <source>
        <dbReference type="ARBA" id="ARBA00022989"/>
    </source>
</evidence>
<feature type="transmembrane region" description="Helical" evidence="8">
    <location>
        <begin position="236"/>
        <end position="261"/>
    </location>
</feature>
<evidence type="ECO:0000313" key="9">
    <source>
        <dbReference type="EMBL" id="AFV25954.1"/>
    </source>
</evidence>
<dbReference type="Pfam" id="PF03845">
    <property type="entry name" value="Spore_permease"/>
    <property type="match status" value="1"/>
</dbReference>
<dbReference type="InterPro" id="IPR004761">
    <property type="entry name" value="Spore_GerAB"/>
</dbReference>
<keyword evidence="3" id="KW-0813">Transport</keyword>
<reference evidence="9" key="1">
    <citation type="submission" date="2012-07" db="EMBL/GenBank/DDBJ databases">
        <title>A Draft Genome for Bacillus alcalophilus strain ATCC 27647.</title>
        <authorList>
            <person name="Attie O."/>
            <person name="Jayaprakash A."/>
            <person name="Sachidanandam R."/>
            <person name="Shah H."/>
            <person name="Paulsen I."/>
            <person name="Morino M."/>
            <person name="Ito M."/>
            <person name="Krulwich T."/>
        </authorList>
    </citation>
    <scope>NUCLEOTIDE SEQUENCE</scope>
    <source>
        <strain evidence="9">ATCC 27647</strain>
    </source>
</reference>
<dbReference type="EMBL" id="JX399531">
    <property type="protein sequence ID" value="AFV25954.1"/>
    <property type="molecule type" value="Genomic_DNA"/>
</dbReference>
<feature type="transmembrane region" description="Helical" evidence="8">
    <location>
        <begin position="203"/>
        <end position="224"/>
    </location>
</feature>
<name>K4MIH0_ALKAL</name>
<organism evidence="9">
    <name type="scientific">Alkalihalobacillus alcalophilus ATCC 27647 = CGMCC 1.3604</name>
    <dbReference type="NCBI Taxonomy" id="1218173"/>
    <lineage>
        <taxon>Bacteria</taxon>
        <taxon>Bacillati</taxon>
        <taxon>Bacillota</taxon>
        <taxon>Bacilli</taxon>
        <taxon>Bacillales</taxon>
        <taxon>Bacillaceae</taxon>
        <taxon>Alkalihalobacillus</taxon>
    </lineage>
</organism>
<feature type="transmembrane region" description="Helical" evidence="8">
    <location>
        <begin position="133"/>
        <end position="154"/>
    </location>
</feature>
<dbReference type="NCBIfam" id="TIGR00912">
    <property type="entry name" value="2A0309"/>
    <property type="match status" value="1"/>
</dbReference>
<dbReference type="PANTHER" id="PTHR34975:SF2">
    <property type="entry name" value="SPORE GERMINATION PROTEIN A2"/>
    <property type="match status" value="1"/>
</dbReference>
<evidence type="ECO:0000256" key="5">
    <source>
        <dbReference type="ARBA" id="ARBA00022692"/>
    </source>
</evidence>
<comment type="subcellular location">
    <subcellularLocation>
        <location evidence="1">Membrane</location>
        <topology evidence="1">Multi-pass membrane protein</topology>
    </subcellularLocation>
</comment>
<dbReference type="GO" id="GO:0009847">
    <property type="term" value="P:spore germination"/>
    <property type="evidence" value="ECO:0007669"/>
    <property type="project" value="InterPro"/>
</dbReference>
<keyword evidence="7 8" id="KW-0472">Membrane</keyword>
<comment type="similarity">
    <text evidence="2">Belongs to the amino acid-polyamine-organocation (APC) superfamily. Spore germination protein (SGP) (TC 2.A.3.9) family.</text>
</comment>
<evidence type="ECO:0000256" key="1">
    <source>
        <dbReference type="ARBA" id="ARBA00004141"/>
    </source>
</evidence>
<feature type="transmembrane region" description="Helical" evidence="8">
    <location>
        <begin position="290"/>
        <end position="309"/>
    </location>
</feature>
<dbReference type="OrthoDB" id="2381188at2"/>
<protein>
    <submittedName>
        <fullName evidence="9">Spore germination protein transporter</fullName>
    </submittedName>
</protein>
<keyword evidence="6 8" id="KW-1133">Transmembrane helix</keyword>
<keyword evidence="4" id="KW-0309">Germination</keyword>
<proteinExistence type="inferred from homology"/>
<feature type="transmembrane region" description="Helical" evidence="8">
    <location>
        <begin position="61"/>
        <end position="81"/>
    </location>
</feature>
<accession>K4MIH0</accession>
<feature type="transmembrane region" description="Helical" evidence="8">
    <location>
        <begin position="353"/>
        <end position="374"/>
    </location>
</feature>
<dbReference type="AlphaFoldDB" id="K4MIH0"/>
<evidence type="ECO:0000256" key="2">
    <source>
        <dbReference type="ARBA" id="ARBA00007998"/>
    </source>
</evidence>
<evidence type="ECO:0000256" key="3">
    <source>
        <dbReference type="ARBA" id="ARBA00022448"/>
    </source>
</evidence>
<evidence type="ECO:0000256" key="4">
    <source>
        <dbReference type="ARBA" id="ARBA00022544"/>
    </source>
</evidence>
<sequence length="383" mass="44210">MHKNGRIWGNLIKTNIWRKKMISKNEITINQIIFIFLLSIGLVNHVQMIPLLLNTSRKDSWMAVLIALPICILIVCVVGFLLKKVNKLHFLVWIERKSNRFVACVVGIIFWCIFLLNSYLTSRGVIEWTQVTYLKKTPIFVTTLVLLGLVVYLVQKGLRTIGIVAGVLLPFVVLAGYFVMTANFQFKDYQLLRPFLTTSITEISWTTLYVLSSTIELISVLFIQHRANHRIKTKHLILLSFFLISLTIGPLMGSVAAFGLFSQTMRYPAFEQWLLVQLGDYISNVDFLSIYQWLSGAFVRLAFELYLMGEIFAYVFKVKKLIYFYLVMTLILIGFTAFPVIIVMDVISFYEVYMPTLFIIYIVMIILFTLLTFVTKSKGRESM</sequence>
<feature type="transmembrane region" description="Helical" evidence="8">
    <location>
        <begin position="27"/>
        <end position="49"/>
    </location>
</feature>
<feature type="transmembrane region" description="Helical" evidence="8">
    <location>
        <begin position="321"/>
        <end position="347"/>
    </location>
</feature>
<feature type="transmembrane region" description="Helical" evidence="8">
    <location>
        <begin position="101"/>
        <end position="121"/>
    </location>
</feature>